<keyword evidence="2 5" id="KW-0812">Transmembrane</keyword>
<evidence type="ECO:0000313" key="6">
    <source>
        <dbReference type="EMBL" id="MEG3435744.1"/>
    </source>
</evidence>
<gene>
    <name evidence="6" type="ORF">V0288_01310</name>
</gene>
<dbReference type="SUPFAM" id="SSF52540">
    <property type="entry name" value="P-loop containing nucleoside triphosphate hydrolases"/>
    <property type="match status" value="1"/>
</dbReference>
<dbReference type="Pfam" id="PF05128">
    <property type="entry name" value="DUF697"/>
    <property type="match status" value="1"/>
</dbReference>
<reference evidence="6 7" key="1">
    <citation type="submission" date="2024-01" db="EMBL/GenBank/DDBJ databases">
        <title>Genomic insights into the taxonomy and metabolism of the cyanobacterium Pannus brasiliensis CCIBt3594.</title>
        <authorList>
            <person name="Machado M."/>
            <person name="Botero N.B."/>
            <person name="Andreote A.P.D."/>
            <person name="Feitosa A.M.T."/>
            <person name="Popin R."/>
            <person name="Sivonen K."/>
            <person name="Fiore M.F."/>
        </authorList>
    </citation>
    <scope>NUCLEOTIDE SEQUENCE [LARGE SCALE GENOMIC DNA]</scope>
    <source>
        <strain evidence="6 7">CCIBt3594</strain>
    </source>
</reference>
<sequence length="483" mass="53242">MKTAVGEESREMGVKIGKPILVSGLGITIALGVWEAFHSRLAEVGEWGMIGAIAVGAGLWFFRKPTPSLDFLRPSPLNREKVLEAIERANTIVNYLEKEAPETDISALKQEIAALPRRFDRQTLQVAIAGTRKTGKTALQEVLSAKNFGDGVSFVETEPLLTITGAGEEKTALASDLVLYLVNGDLTDSEWQILQEFDRKHLRSLLLLTKQDRLHPEEKEEILLALKQRIKDTIPVENILSIAAAPEPMKVRQHQADGEIIESIEPRQIEIDALENRLTRIFQQERESLVFGTLWREAVALQERGKSLLNESRRKRAIPVIEQYQWIAAATAFANPVAALDLVAAAAINGQMLVDLGEIYQQKISLAGARTAAETIGKLMVQLGVVEVTTQAIGALLKGNALTYIAGGTVQGVSAAYLTRLAGLSVIEYFQEQEITAKTGEEFNLDRLARKIKQIFEQNQRIAFLQDFVKQAIPHLAEAKVAG</sequence>
<comment type="subcellular location">
    <subcellularLocation>
        <location evidence="1">Membrane</location>
        <topology evidence="1">Multi-pass membrane protein</topology>
    </subcellularLocation>
</comment>
<protein>
    <submittedName>
        <fullName evidence="6">DUF697 domain-containing protein</fullName>
    </submittedName>
</protein>
<evidence type="ECO:0000256" key="5">
    <source>
        <dbReference type="SAM" id="Phobius"/>
    </source>
</evidence>
<dbReference type="AlphaFoldDB" id="A0AAW9QSA7"/>
<name>A0AAW9QSA7_9CHRO</name>
<proteinExistence type="predicted"/>
<keyword evidence="3 5" id="KW-1133">Transmembrane helix</keyword>
<keyword evidence="4 5" id="KW-0472">Membrane</keyword>
<dbReference type="InterPro" id="IPR027417">
    <property type="entry name" value="P-loop_NTPase"/>
</dbReference>
<organism evidence="6 7">
    <name type="scientific">Pannus brasiliensis CCIBt3594</name>
    <dbReference type="NCBI Taxonomy" id="1427578"/>
    <lineage>
        <taxon>Bacteria</taxon>
        <taxon>Bacillati</taxon>
        <taxon>Cyanobacteriota</taxon>
        <taxon>Cyanophyceae</taxon>
        <taxon>Oscillatoriophycideae</taxon>
        <taxon>Chroococcales</taxon>
        <taxon>Microcystaceae</taxon>
        <taxon>Pannus</taxon>
    </lineage>
</organism>
<comment type="caution">
    <text evidence="6">The sequence shown here is derived from an EMBL/GenBank/DDBJ whole genome shotgun (WGS) entry which is preliminary data.</text>
</comment>
<dbReference type="EMBL" id="JBAFSM010000002">
    <property type="protein sequence ID" value="MEG3435744.1"/>
    <property type="molecule type" value="Genomic_DNA"/>
</dbReference>
<evidence type="ECO:0000256" key="1">
    <source>
        <dbReference type="ARBA" id="ARBA00004141"/>
    </source>
</evidence>
<feature type="transmembrane region" description="Helical" evidence="5">
    <location>
        <begin position="44"/>
        <end position="62"/>
    </location>
</feature>
<dbReference type="InterPro" id="IPR021147">
    <property type="entry name" value="DUF697"/>
</dbReference>
<accession>A0AAW9QSA7</accession>
<evidence type="ECO:0000256" key="3">
    <source>
        <dbReference type="ARBA" id="ARBA00022989"/>
    </source>
</evidence>
<feature type="transmembrane region" description="Helical" evidence="5">
    <location>
        <begin position="20"/>
        <end position="37"/>
    </location>
</feature>
<evidence type="ECO:0000313" key="7">
    <source>
        <dbReference type="Proteomes" id="UP001328733"/>
    </source>
</evidence>
<evidence type="ECO:0000256" key="2">
    <source>
        <dbReference type="ARBA" id="ARBA00022692"/>
    </source>
</evidence>
<evidence type="ECO:0000256" key="4">
    <source>
        <dbReference type="ARBA" id="ARBA00023136"/>
    </source>
</evidence>
<dbReference type="CDD" id="cd00882">
    <property type="entry name" value="Ras_like_GTPase"/>
    <property type="match status" value="1"/>
</dbReference>
<dbReference type="Proteomes" id="UP001328733">
    <property type="component" value="Unassembled WGS sequence"/>
</dbReference>
<dbReference type="GO" id="GO:0016020">
    <property type="term" value="C:membrane"/>
    <property type="evidence" value="ECO:0007669"/>
    <property type="project" value="UniProtKB-SubCell"/>
</dbReference>
<dbReference type="Gene3D" id="3.40.50.300">
    <property type="entry name" value="P-loop containing nucleotide triphosphate hydrolases"/>
    <property type="match status" value="1"/>
</dbReference>
<keyword evidence="7" id="KW-1185">Reference proteome</keyword>